<dbReference type="Proteomes" id="UP001642483">
    <property type="component" value="Unassembled WGS sequence"/>
</dbReference>
<keyword evidence="1" id="KW-0812">Transmembrane</keyword>
<organism evidence="2 3">
    <name type="scientific">Clavelina lepadiformis</name>
    <name type="common">Light-bulb sea squirt</name>
    <name type="synonym">Ascidia lepadiformis</name>
    <dbReference type="NCBI Taxonomy" id="159417"/>
    <lineage>
        <taxon>Eukaryota</taxon>
        <taxon>Metazoa</taxon>
        <taxon>Chordata</taxon>
        <taxon>Tunicata</taxon>
        <taxon>Ascidiacea</taxon>
        <taxon>Aplousobranchia</taxon>
        <taxon>Clavelinidae</taxon>
        <taxon>Clavelina</taxon>
    </lineage>
</organism>
<sequence length="231" mass="25526">MFTTKPSALVETTTVSLENKTERSFYVKKQTRHLTTPITRFLSSFSFVWLCLNELGNPVLLLTLVKYEKYQGKLPCVAVKGKDIEGGILYSLSGSVIALNLLIAALLAHPILKSRASALTLANKDNGSSSDGKVLAVIKRSFVIAILIIVIDTFSLTTPLITRNNLVHVTTHAAYSVALLLLTLFGFKDWKSRLAPWCLSFSTPEIPPRPERIQAIRLQKTVNTKSDFHGV</sequence>
<accession>A0ABP0FHR0</accession>
<evidence type="ECO:0008006" key="4">
    <source>
        <dbReference type="Google" id="ProtNLM"/>
    </source>
</evidence>
<reference evidence="2 3" key="1">
    <citation type="submission" date="2024-02" db="EMBL/GenBank/DDBJ databases">
        <authorList>
            <person name="Daric V."/>
            <person name="Darras S."/>
        </authorList>
    </citation>
    <scope>NUCLEOTIDE SEQUENCE [LARGE SCALE GENOMIC DNA]</scope>
</reference>
<feature type="transmembrane region" description="Helical" evidence="1">
    <location>
        <begin position="87"/>
        <end position="108"/>
    </location>
</feature>
<feature type="transmembrane region" description="Helical" evidence="1">
    <location>
        <begin position="142"/>
        <end position="161"/>
    </location>
</feature>
<gene>
    <name evidence="2" type="ORF">CVLEPA_LOCUS7857</name>
</gene>
<feature type="transmembrane region" description="Helical" evidence="1">
    <location>
        <begin position="47"/>
        <end position="67"/>
    </location>
</feature>
<comment type="caution">
    <text evidence="2">The sequence shown here is derived from an EMBL/GenBank/DDBJ whole genome shotgun (WGS) entry which is preliminary data.</text>
</comment>
<keyword evidence="1" id="KW-1133">Transmembrane helix</keyword>
<proteinExistence type="predicted"/>
<protein>
    <recommendedName>
        <fullName evidence="4">Vomeronasal type-1 receptor</fullName>
    </recommendedName>
</protein>
<evidence type="ECO:0000256" key="1">
    <source>
        <dbReference type="SAM" id="Phobius"/>
    </source>
</evidence>
<keyword evidence="1" id="KW-0472">Membrane</keyword>
<evidence type="ECO:0000313" key="2">
    <source>
        <dbReference type="EMBL" id="CAK8677867.1"/>
    </source>
</evidence>
<feature type="transmembrane region" description="Helical" evidence="1">
    <location>
        <begin position="167"/>
        <end position="187"/>
    </location>
</feature>
<dbReference type="EMBL" id="CAWYQH010000046">
    <property type="protein sequence ID" value="CAK8677867.1"/>
    <property type="molecule type" value="Genomic_DNA"/>
</dbReference>
<keyword evidence="3" id="KW-1185">Reference proteome</keyword>
<name>A0ABP0FHR0_CLALP</name>
<evidence type="ECO:0000313" key="3">
    <source>
        <dbReference type="Proteomes" id="UP001642483"/>
    </source>
</evidence>